<comment type="caution">
    <text evidence="1">The sequence shown here is derived from an EMBL/GenBank/DDBJ whole genome shotgun (WGS) entry which is preliminary data.</text>
</comment>
<proteinExistence type="predicted"/>
<dbReference type="NCBIfam" id="NF046098">
    <property type="entry name" value="RSP_7527_fam"/>
    <property type="match status" value="1"/>
</dbReference>
<keyword evidence="2" id="KW-1185">Reference proteome</keyword>
<sequence length="70" mass="7510">MQYVLNNSEVKFPSNADIDEAIARARVLRSHAMHDGLKAAGRFVKGLFLKIGSRSATKPVRTSGGVIAAL</sequence>
<dbReference type="EMBL" id="QRDW01000002">
    <property type="protein sequence ID" value="RED52334.1"/>
    <property type="molecule type" value="Genomic_DNA"/>
</dbReference>
<accession>A0A3D9HS65</accession>
<dbReference type="Proteomes" id="UP000256845">
    <property type="component" value="Unassembled WGS sequence"/>
</dbReference>
<reference evidence="1 2" key="1">
    <citation type="submission" date="2018-07" db="EMBL/GenBank/DDBJ databases">
        <title>Genomic Encyclopedia of Type Strains, Phase III (KMG-III): the genomes of soil and plant-associated and newly described type strains.</title>
        <authorList>
            <person name="Whitman W."/>
        </authorList>
    </citation>
    <scope>NUCLEOTIDE SEQUENCE [LARGE SCALE GENOMIC DNA]</scope>
    <source>
        <strain evidence="1 2">CECT 8488</strain>
    </source>
</reference>
<protein>
    <submittedName>
        <fullName evidence="1">Uncharacterized protein</fullName>
    </submittedName>
</protein>
<dbReference type="AlphaFoldDB" id="A0A3D9HS65"/>
<name>A0A3D9HS65_9PROT</name>
<dbReference type="RefSeq" id="WP_115935876.1">
    <property type="nucleotide sequence ID" value="NZ_QRDW01000002.1"/>
</dbReference>
<dbReference type="InterPro" id="IPR058227">
    <property type="entry name" value="RSP_7527-like"/>
</dbReference>
<gene>
    <name evidence="1" type="ORF">DFP90_102354</name>
</gene>
<evidence type="ECO:0000313" key="2">
    <source>
        <dbReference type="Proteomes" id="UP000256845"/>
    </source>
</evidence>
<organism evidence="1 2">
    <name type="scientific">Aestuariispira insulae</name>
    <dbReference type="NCBI Taxonomy" id="1461337"/>
    <lineage>
        <taxon>Bacteria</taxon>
        <taxon>Pseudomonadati</taxon>
        <taxon>Pseudomonadota</taxon>
        <taxon>Alphaproteobacteria</taxon>
        <taxon>Rhodospirillales</taxon>
        <taxon>Kiloniellaceae</taxon>
        <taxon>Aestuariispira</taxon>
    </lineage>
</organism>
<evidence type="ECO:0000313" key="1">
    <source>
        <dbReference type="EMBL" id="RED52334.1"/>
    </source>
</evidence>